<evidence type="ECO:0000256" key="1">
    <source>
        <dbReference type="SAM" id="MobiDB-lite"/>
    </source>
</evidence>
<feature type="region of interest" description="Disordered" evidence="1">
    <location>
        <begin position="1"/>
        <end position="27"/>
    </location>
</feature>
<feature type="compositionally biased region" description="Polar residues" evidence="1">
    <location>
        <begin position="1"/>
        <end position="10"/>
    </location>
</feature>
<protein>
    <submittedName>
        <fullName evidence="2">Uncharacterized protein</fullName>
    </submittedName>
</protein>
<accession>A0A5D2ZM51</accession>
<reference evidence="2 3" key="1">
    <citation type="submission" date="2019-07" db="EMBL/GenBank/DDBJ databases">
        <title>WGS assembly of Gossypium mustelinum.</title>
        <authorList>
            <person name="Chen Z.J."/>
            <person name="Sreedasyam A."/>
            <person name="Ando A."/>
            <person name="Song Q."/>
            <person name="De L."/>
            <person name="Hulse-Kemp A."/>
            <person name="Ding M."/>
            <person name="Ye W."/>
            <person name="Kirkbride R."/>
            <person name="Jenkins J."/>
            <person name="Plott C."/>
            <person name="Lovell J."/>
            <person name="Lin Y.-M."/>
            <person name="Vaughn R."/>
            <person name="Liu B."/>
            <person name="Li W."/>
            <person name="Simpson S."/>
            <person name="Scheffler B."/>
            <person name="Saski C."/>
            <person name="Grover C."/>
            <person name="Hu G."/>
            <person name="Conover J."/>
            <person name="Carlson J."/>
            <person name="Shu S."/>
            <person name="Boston L."/>
            <person name="Williams M."/>
            <person name="Peterson D."/>
            <person name="Mcgee K."/>
            <person name="Jones D."/>
            <person name="Wendel J."/>
            <person name="Stelly D."/>
            <person name="Grimwood J."/>
            <person name="Schmutz J."/>
        </authorList>
    </citation>
    <scope>NUCLEOTIDE SEQUENCE [LARGE SCALE GENOMIC DNA]</scope>
    <source>
        <strain evidence="2">1408120.09</strain>
    </source>
</reference>
<name>A0A5D2ZM51_GOSMU</name>
<evidence type="ECO:0000313" key="3">
    <source>
        <dbReference type="Proteomes" id="UP000323597"/>
    </source>
</evidence>
<organism evidence="2 3">
    <name type="scientific">Gossypium mustelinum</name>
    <name type="common">Cotton</name>
    <name type="synonym">Gossypium caicoense</name>
    <dbReference type="NCBI Taxonomy" id="34275"/>
    <lineage>
        <taxon>Eukaryota</taxon>
        <taxon>Viridiplantae</taxon>
        <taxon>Streptophyta</taxon>
        <taxon>Embryophyta</taxon>
        <taxon>Tracheophyta</taxon>
        <taxon>Spermatophyta</taxon>
        <taxon>Magnoliopsida</taxon>
        <taxon>eudicotyledons</taxon>
        <taxon>Gunneridae</taxon>
        <taxon>Pentapetalae</taxon>
        <taxon>rosids</taxon>
        <taxon>malvids</taxon>
        <taxon>Malvales</taxon>
        <taxon>Malvaceae</taxon>
        <taxon>Malvoideae</taxon>
        <taxon>Gossypium</taxon>
    </lineage>
</organism>
<dbReference type="Proteomes" id="UP000323597">
    <property type="component" value="Chromosome A04"/>
</dbReference>
<evidence type="ECO:0000313" key="2">
    <source>
        <dbReference type="EMBL" id="TYJ39702.1"/>
    </source>
</evidence>
<gene>
    <name evidence="2" type="ORF">E1A91_A04G087500v1</name>
</gene>
<proteinExistence type="predicted"/>
<sequence length="79" mass="9124">MQLWGSNGAATTRLDVENPVPDLRESSNNNPMVIRRIQLQETVEKLSQIIFRIYLFLQYHLQHGVPEVQIRVVGVLLHC</sequence>
<dbReference type="EMBL" id="CM017639">
    <property type="protein sequence ID" value="TYJ39702.1"/>
    <property type="molecule type" value="Genomic_DNA"/>
</dbReference>
<dbReference type="AlphaFoldDB" id="A0A5D2ZM51"/>
<keyword evidence="3" id="KW-1185">Reference proteome</keyword>